<feature type="domain" description="ArnT-like N-terminal" evidence="9">
    <location>
        <begin position="25"/>
        <end position="255"/>
    </location>
</feature>
<feature type="transmembrane region" description="Helical" evidence="8">
    <location>
        <begin position="131"/>
        <end position="148"/>
    </location>
</feature>
<evidence type="ECO:0000256" key="8">
    <source>
        <dbReference type="SAM" id="Phobius"/>
    </source>
</evidence>
<feature type="domain" description="Aminoarabinose transferase C-terminal" evidence="10">
    <location>
        <begin position="460"/>
        <end position="561"/>
    </location>
</feature>
<keyword evidence="12" id="KW-1185">Reference proteome</keyword>
<reference evidence="12" key="1">
    <citation type="journal article" date="2019" name="Int. J. Syst. Evol. Microbiol.">
        <title>The Global Catalogue of Microorganisms (GCM) 10K type strain sequencing project: providing services to taxonomists for standard genome sequencing and annotation.</title>
        <authorList>
            <consortium name="The Broad Institute Genomics Platform"/>
            <consortium name="The Broad Institute Genome Sequencing Center for Infectious Disease"/>
            <person name="Wu L."/>
            <person name="Ma J."/>
        </authorList>
    </citation>
    <scope>NUCLEOTIDE SEQUENCE [LARGE SCALE GENOMIC DNA]</scope>
    <source>
        <strain evidence="12">CGMCC 1.10759</strain>
    </source>
</reference>
<dbReference type="EMBL" id="JBHSDU010000002">
    <property type="protein sequence ID" value="MFC4308507.1"/>
    <property type="molecule type" value="Genomic_DNA"/>
</dbReference>
<dbReference type="InterPro" id="IPR050297">
    <property type="entry name" value="LipidA_mod_glycosyltrf_83"/>
</dbReference>
<name>A0ABV8SNG9_9GAMM</name>
<evidence type="ECO:0000256" key="5">
    <source>
        <dbReference type="ARBA" id="ARBA00022692"/>
    </source>
</evidence>
<accession>A0ABV8SNG9</accession>
<evidence type="ECO:0000259" key="10">
    <source>
        <dbReference type="Pfam" id="PF18583"/>
    </source>
</evidence>
<evidence type="ECO:0000256" key="7">
    <source>
        <dbReference type="ARBA" id="ARBA00023136"/>
    </source>
</evidence>
<sequence>MKRAPESVAVVAPRPLDLLIQRWLAPALIAFGVVLWFATANYRTLTEPDEGRYAEIPREMVASGDWITPHLNAMPYLEKPPLQYWATALAYRVFGFDPWVSRLWSQTLGLLGIVVTYLLGRTLWDRRAGMLAALILASCPLYFVVAHINTLDIGLAFFLNAALACFIVAQRAAERSPAERRWMWLCWLALAAGFLQKGLVALVLPGLTLCIYSLIYKDVSFWRRLHPLAGVLIVAALTLPWLVLVSARNPEFLNFFFLHEHLARFTTTTHRRAEPWWYFLAILFVGVIPWLVTMVRAVIAKACTPAGGKVLAAERLLLVWAVTVVVFFSLSGSKLAPYIVPAMMPLALLAGNWLRTRETPDIARSIMVSASIFCTLLACSSLIIVALIPPGIKRTAYLQIGEWGQMAAVIGMASVVGCLILRRQNVHGAIGTIAAGFVAALTVLICGSNSIELTRGRQGLAAEVAPHLGPDTPFYCVGMYWQTLPFQLRRTCTAVQYRGELGLQFDPQRQHWIENVDEFVPRWNEQVEAVAIVNPKVWDQLVAADIQAKVVVRDAKVVVMVRR</sequence>
<evidence type="ECO:0000259" key="9">
    <source>
        <dbReference type="Pfam" id="PF02366"/>
    </source>
</evidence>
<gene>
    <name evidence="11" type="ORF">ACFPN2_05375</name>
</gene>
<evidence type="ECO:0000313" key="11">
    <source>
        <dbReference type="EMBL" id="MFC4308507.1"/>
    </source>
</evidence>
<comment type="subcellular location">
    <subcellularLocation>
        <location evidence="1">Cell membrane</location>
        <topology evidence="1">Multi-pass membrane protein</topology>
    </subcellularLocation>
</comment>
<dbReference type="Proteomes" id="UP001595904">
    <property type="component" value="Unassembled WGS sequence"/>
</dbReference>
<feature type="transmembrane region" description="Helical" evidence="8">
    <location>
        <begin position="276"/>
        <end position="299"/>
    </location>
</feature>
<evidence type="ECO:0000256" key="3">
    <source>
        <dbReference type="ARBA" id="ARBA00022676"/>
    </source>
</evidence>
<dbReference type="InterPro" id="IPR040845">
    <property type="entry name" value="Arnt_C"/>
</dbReference>
<feature type="transmembrane region" description="Helical" evidence="8">
    <location>
        <begin position="154"/>
        <end position="173"/>
    </location>
</feature>
<keyword evidence="7 8" id="KW-0472">Membrane</keyword>
<comment type="caution">
    <text evidence="11">The sequence shown here is derived from an EMBL/GenBank/DDBJ whole genome shotgun (WGS) entry which is preliminary data.</text>
</comment>
<evidence type="ECO:0000313" key="12">
    <source>
        <dbReference type="Proteomes" id="UP001595904"/>
    </source>
</evidence>
<organism evidence="11 12">
    <name type="scientific">Steroidobacter flavus</name>
    <dbReference type="NCBI Taxonomy" id="1842136"/>
    <lineage>
        <taxon>Bacteria</taxon>
        <taxon>Pseudomonadati</taxon>
        <taxon>Pseudomonadota</taxon>
        <taxon>Gammaproteobacteria</taxon>
        <taxon>Steroidobacterales</taxon>
        <taxon>Steroidobacteraceae</taxon>
        <taxon>Steroidobacter</taxon>
    </lineage>
</organism>
<dbReference type="PANTHER" id="PTHR33908:SF3">
    <property type="entry name" value="UNDECAPRENYL PHOSPHATE-ALPHA-4-AMINO-4-DEOXY-L-ARABINOSE ARABINOSYL TRANSFERASE"/>
    <property type="match status" value="1"/>
</dbReference>
<keyword evidence="2" id="KW-1003">Cell membrane</keyword>
<evidence type="ECO:0000256" key="6">
    <source>
        <dbReference type="ARBA" id="ARBA00022989"/>
    </source>
</evidence>
<feature type="transmembrane region" description="Helical" evidence="8">
    <location>
        <begin position="336"/>
        <end position="354"/>
    </location>
</feature>
<keyword evidence="3" id="KW-0328">Glycosyltransferase</keyword>
<dbReference type="InterPro" id="IPR003342">
    <property type="entry name" value="ArnT-like_N"/>
</dbReference>
<dbReference type="Pfam" id="PF18583">
    <property type="entry name" value="Arnt_C"/>
    <property type="match status" value="1"/>
</dbReference>
<evidence type="ECO:0000256" key="1">
    <source>
        <dbReference type="ARBA" id="ARBA00004651"/>
    </source>
</evidence>
<dbReference type="RefSeq" id="WP_380595598.1">
    <property type="nucleotide sequence ID" value="NZ_JBHSDU010000002.1"/>
</dbReference>
<feature type="transmembrane region" description="Helical" evidence="8">
    <location>
        <begin position="23"/>
        <end position="42"/>
    </location>
</feature>
<feature type="transmembrane region" description="Helical" evidence="8">
    <location>
        <begin position="185"/>
        <end position="215"/>
    </location>
</feature>
<proteinExistence type="predicted"/>
<dbReference type="PANTHER" id="PTHR33908">
    <property type="entry name" value="MANNOSYLTRANSFERASE YKCB-RELATED"/>
    <property type="match status" value="1"/>
</dbReference>
<evidence type="ECO:0000256" key="2">
    <source>
        <dbReference type="ARBA" id="ARBA00022475"/>
    </source>
</evidence>
<keyword evidence="4" id="KW-0808">Transferase</keyword>
<feature type="transmembrane region" description="Helical" evidence="8">
    <location>
        <begin position="103"/>
        <end position="119"/>
    </location>
</feature>
<evidence type="ECO:0000256" key="4">
    <source>
        <dbReference type="ARBA" id="ARBA00022679"/>
    </source>
</evidence>
<dbReference type="Pfam" id="PF02366">
    <property type="entry name" value="PMT"/>
    <property type="match status" value="1"/>
</dbReference>
<feature type="transmembrane region" description="Helical" evidence="8">
    <location>
        <begin position="311"/>
        <end position="330"/>
    </location>
</feature>
<keyword evidence="6 8" id="KW-1133">Transmembrane helix</keyword>
<feature type="transmembrane region" description="Helical" evidence="8">
    <location>
        <begin position="227"/>
        <end position="245"/>
    </location>
</feature>
<keyword evidence="5 8" id="KW-0812">Transmembrane</keyword>
<feature type="transmembrane region" description="Helical" evidence="8">
    <location>
        <begin position="428"/>
        <end position="445"/>
    </location>
</feature>
<protein>
    <submittedName>
        <fullName evidence="11">Phospholipid carrier-dependent glycosyltransferase</fullName>
    </submittedName>
</protein>
<feature type="transmembrane region" description="Helical" evidence="8">
    <location>
        <begin position="366"/>
        <end position="388"/>
    </location>
</feature>
<feature type="transmembrane region" description="Helical" evidence="8">
    <location>
        <begin position="403"/>
        <end position="421"/>
    </location>
</feature>